<comment type="cofactor">
    <cofactor evidence="2">
        <name>heme</name>
        <dbReference type="ChEBI" id="CHEBI:30413"/>
    </cofactor>
</comment>
<keyword evidence="16" id="KW-0496">Mitochondrion</keyword>
<dbReference type="Gene3D" id="3.90.420.10">
    <property type="entry name" value="Oxidoreductase, molybdopterin-binding domain"/>
    <property type="match status" value="1"/>
</dbReference>
<dbReference type="PROSITE" id="PS50850">
    <property type="entry name" value="MFS"/>
    <property type="match status" value="1"/>
</dbReference>
<dbReference type="InterPro" id="IPR036400">
    <property type="entry name" value="Cyt_B5-like_heme/steroid_sf"/>
</dbReference>
<evidence type="ECO:0000256" key="10">
    <source>
        <dbReference type="ARBA" id="ARBA00022505"/>
    </source>
</evidence>
<evidence type="ECO:0000256" key="7">
    <source>
        <dbReference type="ARBA" id="ARBA00011738"/>
    </source>
</evidence>
<dbReference type="GO" id="GO:0020037">
    <property type="term" value="F:heme binding"/>
    <property type="evidence" value="ECO:0007669"/>
    <property type="project" value="TreeGrafter"/>
</dbReference>
<comment type="subunit">
    <text evidence="7">Homodimer.</text>
</comment>
<feature type="transmembrane region" description="Helical" evidence="19">
    <location>
        <begin position="218"/>
        <end position="236"/>
    </location>
</feature>
<comment type="caution">
    <text evidence="23">The sequence shown here is derived from an EMBL/GenBank/DDBJ whole genome shotgun (WGS) entry which is preliminary data.</text>
</comment>
<dbReference type="InterPro" id="IPR008333">
    <property type="entry name" value="Cbr1-like_FAD-bd_dom"/>
</dbReference>
<dbReference type="CDD" id="cd06183">
    <property type="entry name" value="cyt_b5_reduct_like"/>
    <property type="match status" value="1"/>
</dbReference>
<feature type="transmembrane region" description="Helical" evidence="19">
    <location>
        <begin position="355"/>
        <end position="376"/>
    </location>
</feature>
<feature type="transmembrane region" description="Helical" evidence="19">
    <location>
        <begin position="415"/>
        <end position="433"/>
    </location>
</feature>
<evidence type="ECO:0000256" key="5">
    <source>
        <dbReference type="ARBA" id="ARBA00004141"/>
    </source>
</evidence>
<dbReference type="GO" id="GO:0043546">
    <property type="term" value="F:molybdopterin cofactor binding"/>
    <property type="evidence" value="ECO:0007669"/>
    <property type="project" value="TreeGrafter"/>
</dbReference>
<evidence type="ECO:0000256" key="16">
    <source>
        <dbReference type="ARBA" id="ARBA00023128"/>
    </source>
</evidence>
<sequence>MGVESIDTDYTANTYRDHFKSGTAFHSYDEDTFSYTDTVELSVTVGSTGNREWRPRVKEWLVLICVSILTMLVAFDATMVIPFIPGLSLTFGEPLSNTLWLNSCYLLASATGQIFFSILAEVIGQGPLLVAAAVLSTVGTGVCGGSLQLSELVAGRFIQGLGGGGVVSVSLLCLAENIPEKHLVRFSSYVSRVRLVGAILGLVMGSLLYEYIAWRGAFYSSFFFCALGMLVIPFAVELRGTRGISSRMLLKMDWLGAVLTIVGLSSFLIGISWGGTSYPWNDWRVLTPLILGTSSILVLAVYEMNWAVRPFFHKNDFSTLPVLMLYTGSFLHRFTLIYHLQNLTLYFIFIRSLPLPLTATSLASILALALLTLTLTEKLSILENPRHAFWLVRVGWMLLILCTGCLVTLDSTTPTAGWILILVATGTGHGFLISGYKKCLRPAPVPRDYSDCDGEQEERSINPTSALLMCSLFQTVGMCLAVTVSGTLFLDRVTVGTEGLSFESSGVYGPTNGTVLPWARIPDDRFRSACSTSLEFLCQANMPKPTGATDLEVLNEPDWTQSHSHRVGVRNRDDRFPGLTHEGDDWRYELEKEAERRADELRAKAKRGELLTVRDFLATQEDFHLRRPDVHPKHWRYVLHTTEEFIKDEQPWLINEKKKETEEQEKKKEQERKKQEGKEGEQQQQQQKDGPDGSEKKPAESGQEGPDQADEEDSQPKYTPEQQALLDYLKQESEYMQSLKSNDGKGRSPAESSFLPGEIDESDQFTPDNWVPRTDHLIRLTGKHPLNGEPQLAELVDAGLITPNYLHYVRSHGPVPHLLWENHKLEISAGKSLTLFMDDLTDKFESINIPAAMACDGNRRKELNLLKRSKGFNWGAAAVGCAYWKGVLVRDVLLMADILQLMDEYKDVPLWVNFGGAEVLSEGKYETSIPLDYCMDPCNDVILAYEMNDSPLPPDHGYPLRLMIPGYVGGRSVKWLEKIWVTDRENDTYYHIFDNRVVPSFVTDRSDEIGQTMYRLPSTACNEQMLNSVIARPAQEERIDLDEIRKGRKYRITGYAYNGGGNEVQRVEVSLDGGVNWLYCVRKFPEAPLRHGRKFWTWLHWHVDIDITQLLRADQITVRCWDVNKNTQPENPTWNLEGMMNNCHYVVKSETAVDPMNNKPYLLFRHPVEAGTGENGWMKPSIDIQKEDIRRSAAVPEKQFTREEIEKHSTDDDCWIIINGKVYDATSVLSWHPGGKAPIMAHAGRVHQDTSEEFESIHDDYAVQKLEECLLGSVTQKTQEFIKQDAQEKAKEKAKAAEEEKEVALKRHKWTAVKFLRKRPISEDTKVYTFELPSRDKKLGLETGQHLQIGFHFKDRLVVRPYTPTRPILESEEDGTFDLVVKTYFPGRAEPGGTMSNILDCLQEGEEMEVKGPSGEIRYRGNGELLVDNKTYHFDRITLILGGSGITPGYQLIARILRTEQGTGPKIRAIDANKSEDDILMRGELDKFAQEHPDQFQITYVLSHPADDWKGVKGRVNEEILHKYAFEPGEKDVALLCGPPAMIQKAVLPVLKKWGYDEDKNLFGF</sequence>
<dbReference type="InterPro" id="IPR039261">
    <property type="entry name" value="FNR_nucleotide-bd"/>
</dbReference>
<feature type="transmembrane region" description="Helical" evidence="19">
    <location>
        <begin position="153"/>
        <end position="174"/>
    </location>
</feature>
<evidence type="ECO:0000256" key="6">
    <source>
        <dbReference type="ARBA" id="ARBA00006253"/>
    </source>
</evidence>
<keyword evidence="19" id="KW-0812">Transmembrane</keyword>
<evidence type="ECO:0000259" key="20">
    <source>
        <dbReference type="PROSITE" id="PS50255"/>
    </source>
</evidence>
<comment type="subcellular location">
    <subcellularLocation>
        <location evidence="5">Membrane</location>
        <topology evidence="5">Multi-pass membrane protein</topology>
    </subcellularLocation>
</comment>
<dbReference type="EMBL" id="JACBAD010002077">
    <property type="protein sequence ID" value="KAF7118047.1"/>
    <property type="molecule type" value="Genomic_DNA"/>
</dbReference>
<feature type="domain" description="Major facilitator superfamily (MFS) profile" evidence="21">
    <location>
        <begin position="62"/>
        <end position="495"/>
    </location>
</feature>
<evidence type="ECO:0000256" key="8">
    <source>
        <dbReference type="ARBA" id="ARBA00012673"/>
    </source>
</evidence>
<dbReference type="GO" id="GO:0006790">
    <property type="term" value="P:sulfur compound metabolic process"/>
    <property type="evidence" value="ECO:0007669"/>
    <property type="project" value="TreeGrafter"/>
</dbReference>
<dbReference type="SMART" id="SM01117">
    <property type="entry name" value="Cyt-b5"/>
    <property type="match status" value="1"/>
</dbReference>
<dbReference type="Gene3D" id="2.60.40.650">
    <property type="match status" value="1"/>
</dbReference>
<feature type="region of interest" description="Disordered" evidence="18">
    <location>
        <begin position="657"/>
        <end position="718"/>
    </location>
</feature>
<dbReference type="SUPFAM" id="SSF81296">
    <property type="entry name" value="E set domains"/>
    <property type="match status" value="1"/>
</dbReference>
<evidence type="ECO:0000256" key="17">
    <source>
        <dbReference type="ARBA" id="ARBA00049155"/>
    </source>
</evidence>
<dbReference type="InterPro" id="IPR000572">
    <property type="entry name" value="OxRdtase_Mopterin-bd_dom"/>
</dbReference>
<feature type="transmembrane region" description="Helical" evidence="19">
    <location>
        <begin position="248"/>
        <end position="273"/>
    </location>
</feature>
<evidence type="ECO:0000256" key="2">
    <source>
        <dbReference type="ARBA" id="ARBA00001971"/>
    </source>
</evidence>
<keyword evidence="13" id="KW-0274">FAD</keyword>
<dbReference type="InterPro" id="IPR005066">
    <property type="entry name" value="MoCF_OxRdtse_dimer"/>
</dbReference>
<evidence type="ECO:0000313" key="23">
    <source>
        <dbReference type="EMBL" id="KAF7118047.1"/>
    </source>
</evidence>
<feature type="transmembrane region" description="Helical" evidence="19">
    <location>
        <begin position="388"/>
        <end position="409"/>
    </location>
</feature>
<dbReference type="InterPro" id="IPR011701">
    <property type="entry name" value="MFS"/>
</dbReference>
<reference evidence="23" key="1">
    <citation type="submission" date="2020-06" db="EMBL/GenBank/DDBJ databases">
        <title>Draft genome sequences of strains closely related to Aspergillus parafelis and Aspergillus hiratsukae.</title>
        <authorList>
            <person name="Dos Santos R.A.C."/>
            <person name="Rivero-Menendez O."/>
            <person name="Steenwyk J.L."/>
            <person name="Mead M.E."/>
            <person name="Goldman G.H."/>
            <person name="Alastruey-Izquierdo A."/>
            <person name="Rokas A."/>
        </authorList>
    </citation>
    <scope>NUCLEOTIDE SEQUENCE</scope>
    <source>
        <strain evidence="23">CNM-CM5793</strain>
    </source>
</reference>
<feature type="transmembrane region" description="Helical" evidence="19">
    <location>
        <begin position="466"/>
        <end position="490"/>
    </location>
</feature>
<dbReference type="Pfam" id="PF03404">
    <property type="entry name" value="Mo-co_dimer"/>
    <property type="match status" value="1"/>
</dbReference>
<dbReference type="OrthoDB" id="432685at2759"/>
<feature type="compositionally biased region" description="Basic and acidic residues" evidence="18">
    <location>
        <begin position="689"/>
        <end position="699"/>
    </location>
</feature>
<dbReference type="GO" id="GO:0016020">
    <property type="term" value="C:membrane"/>
    <property type="evidence" value="ECO:0007669"/>
    <property type="project" value="UniProtKB-SubCell"/>
</dbReference>
<dbReference type="SUPFAM" id="SSF103473">
    <property type="entry name" value="MFS general substrate transporter"/>
    <property type="match status" value="1"/>
</dbReference>
<feature type="domain" description="Cytochrome b5 heme-binding" evidence="20">
    <location>
        <begin position="1197"/>
        <end position="1275"/>
    </location>
</feature>
<keyword evidence="15" id="KW-0534">Nitrate assimilation</keyword>
<dbReference type="Gene3D" id="3.40.50.80">
    <property type="entry name" value="Nucleotide-binding domain of ferredoxin-NADP reductase (FNR) module"/>
    <property type="match status" value="1"/>
</dbReference>
<evidence type="ECO:0000256" key="3">
    <source>
        <dbReference type="ARBA" id="ARBA00001974"/>
    </source>
</evidence>
<proteinExistence type="inferred from homology"/>
<feature type="region of interest" description="Disordered" evidence="18">
    <location>
        <begin position="737"/>
        <end position="769"/>
    </location>
</feature>
<dbReference type="SUPFAM" id="SSF55856">
    <property type="entry name" value="Cytochrome b5-like heme/steroid binding domain"/>
    <property type="match status" value="1"/>
</dbReference>
<keyword evidence="19" id="KW-1133">Transmembrane helix</keyword>
<evidence type="ECO:0000256" key="14">
    <source>
        <dbReference type="ARBA" id="ARBA00023002"/>
    </source>
</evidence>
<dbReference type="PROSITE" id="PS51384">
    <property type="entry name" value="FAD_FR"/>
    <property type="match status" value="1"/>
</dbReference>
<evidence type="ECO:0000256" key="11">
    <source>
        <dbReference type="ARBA" id="ARBA00022630"/>
    </source>
</evidence>
<evidence type="ECO:0000256" key="9">
    <source>
        <dbReference type="ARBA" id="ARBA00015499"/>
    </source>
</evidence>
<feature type="compositionally biased region" description="Basic and acidic residues" evidence="18">
    <location>
        <begin position="657"/>
        <end position="681"/>
    </location>
</feature>
<dbReference type="GO" id="GO:0042128">
    <property type="term" value="P:nitrate assimilation"/>
    <property type="evidence" value="ECO:0007669"/>
    <property type="project" value="UniProtKB-KW"/>
</dbReference>
<feature type="transmembrane region" description="Helical" evidence="19">
    <location>
        <begin position="99"/>
        <end position="120"/>
    </location>
</feature>
<protein>
    <recommendedName>
        <fullName evidence="9">Nitrate reductase [NADPH]</fullName>
        <ecNumber evidence="8">1.7.1.3</ecNumber>
    </recommendedName>
</protein>
<comment type="function">
    <text evidence="4">Nitrate reductase is a key enzyme involved in the first step of nitrate assimilation in plants, fungi and bacteria.</text>
</comment>
<dbReference type="Proteomes" id="UP000630445">
    <property type="component" value="Unassembled WGS sequence"/>
</dbReference>
<dbReference type="PRINTS" id="PR00407">
    <property type="entry name" value="EUMOPTERIN"/>
</dbReference>
<dbReference type="PRINTS" id="PR00406">
    <property type="entry name" value="CYTB5RDTASE"/>
</dbReference>
<feature type="transmembrane region" description="Helical" evidence="19">
    <location>
        <begin position="195"/>
        <end position="212"/>
    </location>
</feature>
<evidence type="ECO:0000256" key="19">
    <source>
        <dbReference type="SAM" id="Phobius"/>
    </source>
</evidence>
<dbReference type="SUPFAM" id="SSF63380">
    <property type="entry name" value="Riboflavin synthase domain-like"/>
    <property type="match status" value="1"/>
</dbReference>
<evidence type="ECO:0000313" key="24">
    <source>
        <dbReference type="Proteomes" id="UP000630445"/>
    </source>
</evidence>
<organism evidence="23 24">
    <name type="scientific">Aspergillus hiratsukae</name>
    <dbReference type="NCBI Taxonomy" id="1194566"/>
    <lineage>
        <taxon>Eukaryota</taxon>
        <taxon>Fungi</taxon>
        <taxon>Dikarya</taxon>
        <taxon>Ascomycota</taxon>
        <taxon>Pezizomycotina</taxon>
        <taxon>Eurotiomycetes</taxon>
        <taxon>Eurotiomycetidae</taxon>
        <taxon>Eurotiales</taxon>
        <taxon>Aspergillaceae</taxon>
        <taxon>Aspergillus</taxon>
        <taxon>Aspergillus subgen. Fumigati</taxon>
    </lineage>
</organism>
<dbReference type="Pfam" id="PF00970">
    <property type="entry name" value="FAD_binding_6"/>
    <property type="match status" value="1"/>
</dbReference>
<accession>A0A8H6P5K7</accession>
<feature type="domain" description="FAD-binding FR-type" evidence="22">
    <location>
        <begin position="1308"/>
        <end position="1420"/>
    </location>
</feature>
<dbReference type="PANTHER" id="PTHR19372">
    <property type="entry name" value="SULFITE REDUCTASE"/>
    <property type="match status" value="1"/>
</dbReference>
<comment type="cofactor">
    <cofactor evidence="1">
        <name>Mo-molybdopterin</name>
        <dbReference type="ChEBI" id="CHEBI:71302"/>
    </cofactor>
</comment>
<evidence type="ECO:0000256" key="13">
    <source>
        <dbReference type="ARBA" id="ARBA00022827"/>
    </source>
</evidence>
<comment type="cofactor">
    <cofactor evidence="3">
        <name>FAD</name>
        <dbReference type="ChEBI" id="CHEBI:57692"/>
    </cofactor>
</comment>
<dbReference type="Pfam" id="PF00174">
    <property type="entry name" value="Oxidored_molyb"/>
    <property type="match status" value="1"/>
</dbReference>
<keyword evidence="10" id="KW-0500">Molybdenum</keyword>
<dbReference type="Gene3D" id="1.20.1720.10">
    <property type="entry name" value="Multidrug resistance protein D"/>
    <property type="match status" value="1"/>
</dbReference>
<dbReference type="InterPro" id="IPR017938">
    <property type="entry name" value="Riboflavin_synthase-like_b-brl"/>
</dbReference>
<feature type="transmembrane region" description="Helical" evidence="19">
    <location>
        <begin position="60"/>
        <end position="84"/>
    </location>
</feature>
<gene>
    <name evidence="23" type="ORF">CNMCM5793_007423</name>
</gene>
<evidence type="ECO:0000256" key="4">
    <source>
        <dbReference type="ARBA" id="ARBA00003838"/>
    </source>
</evidence>
<dbReference type="InterPro" id="IPR008335">
    <property type="entry name" value="Mopterin_OxRdtase_euk"/>
</dbReference>
<dbReference type="Gene3D" id="2.40.30.10">
    <property type="entry name" value="Translation factors"/>
    <property type="match status" value="1"/>
</dbReference>
<dbReference type="InterPro" id="IPR014756">
    <property type="entry name" value="Ig_E-set"/>
</dbReference>
<dbReference type="SUPFAM" id="SSF52343">
    <property type="entry name" value="Ferredoxin reductase-like, C-terminal NADP-linked domain"/>
    <property type="match status" value="1"/>
</dbReference>
<name>A0A8H6P5K7_9EURO</name>
<feature type="transmembrane region" description="Helical" evidence="19">
    <location>
        <begin position="285"/>
        <end position="302"/>
    </location>
</feature>
<evidence type="ECO:0000256" key="18">
    <source>
        <dbReference type="SAM" id="MobiDB-lite"/>
    </source>
</evidence>
<comment type="similarity">
    <text evidence="6">Belongs to the nitrate reductase family.</text>
</comment>
<evidence type="ECO:0000259" key="22">
    <source>
        <dbReference type="PROSITE" id="PS51384"/>
    </source>
</evidence>
<dbReference type="Pfam" id="PF00173">
    <property type="entry name" value="Cyt-b5"/>
    <property type="match status" value="1"/>
</dbReference>
<dbReference type="GO" id="GO:0022857">
    <property type="term" value="F:transmembrane transporter activity"/>
    <property type="evidence" value="ECO:0007669"/>
    <property type="project" value="InterPro"/>
</dbReference>
<keyword evidence="24" id="KW-1185">Reference proteome</keyword>
<keyword evidence="11" id="KW-0285">Flavoprotein</keyword>
<keyword evidence="19" id="KW-0472">Membrane</keyword>
<dbReference type="InterPro" id="IPR017927">
    <property type="entry name" value="FAD-bd_FR_type"/>
</dbReference>
<keyword evidence="12" id="KW-0479">Metal-binding</keyword>
<dbReference type="GO" id="GO:0030151">
    <property type="term" value="F:molybdenum ion binding"/>
    <property type="evidence" value="ECO:0007669"/>
    <property type="project" value="InterPro"/>
</dbReference>
<comment type="catalytic activity">
    <reaction evidence="17">
        <text>nitrite + NADP(+) + H2O = nitrate + NADPH + H(+)</text>
        <dbReference type="Rhea" id="RHEA:19061"/>
        <dbReference type="ChEBI" id="CHEBI:15377"/>
        <dbReference type="ChEBI" id="CHEBI:15378"/>
        <dbReference type="ChEBI" id="CHEBI:16301"/>
        <dbReference type="ChEBI" id="CHEBI:17632"/>
        <dbReference type="ChEBI" id="CHEBI:57783"/>
        <dbReference type="ChEBI" id="CHEBI:58349"/>
        <dbReference type="EC" id="1.7.1.3"/>
    </reaction>
</comment>
<dbReference type="Pfam" id="PF00175">
    <property type="entry name" value="NAD_binding_1"/>
    <property type="match status" value="1"/>
</dbReference>
<evidence type="ECO:0000256" key="15">
    <source>
        <dbReference type="ARBA" id="ARBA00023063"/>
    </source>
</evidence>
<dbReference type="GO" id="GO:0008482">
    <property type="term" value="F:sulfite oxidase activity"/>
    <property type="evidence" value="ECO:0007669"/>
    <property type="project" value="TreeGrafter"/>
</dbReference>
<feature type="transmembrane region" description="Helical" evidence="19">
    <location>
        <begin position="323"/>
        <end position="349"/>
    </location>
</feature>
<dbReference type="InterPro" id="IPR001433">
    <property type="entry name" value="OxRdtase_FAD/NAD-bd"/>
</dbReference>
<dbReference type="PANTHER" id="PTHR19372:SF7">
    <property type="entry name" value="SULFITE OXIDASE, MITOCHONDRIAL"/>
    <property type="match status" value="1"/>
</dbReference>
<dbReference type="InterPro" id="IPR020846">
    <property type="entry name" value="MFS_dom"/>
</dbReference>
<dbReference type="FunFam" id="3.90.420.10:FF:000008">
    <property type="entry name" value="Nitrate reductase, putative"/>
    <property type="match status" value="1"/>
</dbReference>
<evidence type="ECO:0000256" key="1">
    <source>
        <dbReference type="ARBA" id="ARBA00001924"/>
    </source>
</evidence>
<dbReference type="Pfam" id="PF07690">
    <property type="entry name" value="MFS_1"/>
    <property type="match status" value="1"/>
</dbReference>
<dbReference type="GO" id="GO:0050464">
    <property type="term" value="F:nitrate reductase (NADPH) activity"/>
    <property type="evidence" value="ECO:0007669"/>
    <property type="project" value="UniProtKB-EC"/>
</dbReference>
<dbReference type="InterPro" id="IPR036259">
    <property type="entry name" value="MFS_trans_sf"/>
</dbReference>
<dbReference type="PROSITE" id="PS50255">
    <property type="entry name" value="CYTOCHROME_B5_2"/>
    <property type="match status" value="1"/>
</dbReference>
<feature type="transmembrane region" description="Helical" evidence="19">
    <location>
        <begin position="127"/>
        <end position="147"/>
    </location>
</feature>
<keyword evidence="14" id="KW-0560">Oxidoreductase</keyword>
<evidence type="ECO:0000259" key="21">
    <source>
        <dbReference type="PROSITE" id="PS50850"/>
    </source>
</evidence>
<dbReference type="Gene3D" id="3.10.120.10">
    <property type="entry name" value="Cytochrome b5-like heme/steroid binding domain"/>
    <property type="match status" value="1"/>
</dbReference>
<dbReference type="SUPFAM" id="SSF56524">
    <property type="entry name" value="Oxidoreductase molybdopterin-binding domain"/>
    <property type="match status" value="1"/>
</dbReference>
<dbReference type="InterPro" id="IPR036374">
    <property type="entry name" value="OxRdtase_Mopterin-bd_sf"/>
</dbReference>
<dbReference type="EC" id="1.7.1.3" evidence="8"/>
<evidence type="ECO:0000256" key="12">
    <source>
        <dbReference type="ARBA" id="ARBA00022723"/>
    </source>
</evidence>
<dbReference type="InterPro" id="IPR001199">
    <property type="entry name" value="Cyt_B5-like_heme/steroid-bd"/>
</dbReference>